<comment type="caution">
    <text evidence="2">The sequence shown here is derived from an EMBL/GenBank/DDBJ whole genome shotgun (WGS) entry which is preliminary data.</text>
</comment>
<gene>
    <name evidence="2" type="primary">AVEN_131130_1</name>
    <name evidence="2" type="ORF">CEXT_303981</name>
</gene>
<organism evidence="2 3">
    <name type="scientific">Caerostris extrusa</name>
    <name type="common">Bark spider</name>
    <name type="synonym">Caerostris bankana</name>
    <dbReference type="NCBI Taxonomy" id="172846"/>
    <lineage>
        <taxon>Eukaryota</taxon>
        <taxon>Metazoa</taxon>
        <taxon>Ecdysozoa</taxon>
        <taxon>Arthropoda</taxon>
        <taxon>Chelicerata</taxon>
        <taxon>Arachnida</taxon>
        <taxon>Araneae</taxon>
        <taxon>Araneomorphae</taxon>
        <taxon>Entelegynae</taxon>
        <taxon>Araneoidea</taxon>
        <taxon>Araneidae</taxon>
        <taxon>Caerostris</taxon>
    </lineage>
</organism>
<dbReference type="InterPro" id="IPR025048">
    <property type="entry name" value="DUF3987"/>
</dbReference>
<accession>A0AAV4PFA5</accession>
<evidence type="ECO:0000256" key="1">
    <source>
        <dbReference type="SAM" id="MobiDB-lite"/>
    </source>
</evidence>
<protein>
    <submittedName>
        <fullName evidence="2">Uncharacterized protein</fullName>
    </submittedName>
</protein>
<feature type="compositionally biased region" description="Low complexity" evidence="1">
    <location>
        <begin position="421"/>
        <end position="430"/>
    </location>
</feature>
<dbReference type="Pfam" id="PF13148">
    <property type="entry name" value="DUF3987"/>
    <property type="match status" value="1"/>
</dbReference>
<feature type="region of interest" description="Disordered" evidence="1">
    <location>
        <begin position="385"/>
        <end position="430"/>
    </location>
</feature>
<reference evidence="2 3" key="1">
    <citation type="submission" date="2021-06" db="EMBL/GenBank/DDBJ databases">
        <title>Caerostris extrusa draft genome.</title>
        <authorList>
            <person name="Kono N."/>
            <person name="Arakawa K."/>
        </authorList>
    </citation>
    <scope>NUCLEOTIDE SEQUENCE [LARGE SCALE GENOMIC DNA]</scope>
</reference>
<dbReference type="EMBL" id="BPLR01004433">
    <property type="protein sequence ID" value="GIX94836.1"/>
    <property type="molecule type" value="Genomic_DNA"/>
</dbReference>
<proteinExistence type="predicted"/>
<keyword evidence="3" id="KW-1185">Reference proteome</keyword>
<name>A0AAV4PFA5_CAEEX</name>
<dbReference type="Proteomes" id="UP001054945">
    <property type="component" value="Unassembled WGS sequence"/>
</dbReference>
<evidence type="ECO:0000313" key="3">
    <source>
        <dbReference type="Proteomes" id="UP001054945"/>
    </source>
</evidence>
<dbReference type="AlphaFoldDB" id="A0AAV4PFA5"/>
<sequence>MSTTPSVTTREFGRRFRKALSVPFLLDQVCSPNIQDFVTSYAASLGCTEKCFFFPLLSCAASCMGTESAIQLTTHWQEPPVIWTLVISPRSLQRIDVAEHLKLQLLQAQNEAWVLGKEEDTKDHLKKFLLDIFTLSQLQDMLKLSNGHGLAIYNSVRALHKNLMQPEDADIMLRLHSGLAWFSDSRVNRGTLTKTRVNFTIVSTPSSVQHILTTTPNFPELFHQCFLSTCSEENHVKFGNIAETSDTGKLREIFVSLLKLHCAGGPIMYKLSAEAKEKFTQIHDELTDKAKQMARKSAHKVFQPALAYLGRLSCVLHVLDGIIEAINYKIPISRLTWNTEINAATVWQARELLGHIIEQRHALMEPTTIDGSQQKVQPAAIQIPDGQNQQQLNQPSTPQMRSSPRTAFTPTAVNRTPPMQNTSPRSSFSFNSARRNLATNRGRPPPARTLTMQNNAVQPIITSVSSIAVPEENNQMSNTGVNLPPTLSVSVSSDNADVSQPILLSRTPFTSVQDMSDNDFLSTHKSAVKKLLKLNVGEISPSRCVQLKLTPDPTASDDSQKYSASFARSFLKRLETLGFGILDGPKAGNLRHFVFKKKKFSALGDEQKQILSDFNIGEADYNKCFTSAPTQNQNGKVSVRKRKLKILQIQCMKRDSRKISKFKSRHTAKLESYKKALFKICLLDCHHYFHRNRDKLSAQSFEERFPYRNRECVKPICDALLFGEV</sequence>
<evidence type="ECO:0000313" key="2">
    <source>
        <dbReference type="EMBL" id="GIX94836.1"/>
    </source>
</evidence>
<feature type="compositionally biased region" description="Polar residues" evidence="1">
    <location>
        <begin position="385"/>
        <end position="420"/>
    </location>
</feature>